<accession>A0A2X0MQU3</accession>
<dbReference type="AlphaFoldDB" id="A0A2X0MQU3"/>
<name>A0A2X0MQU3_9BASI</name>
<reference evidence="1 3" key="1">
    <citation type="submission" date="2016-11" db="EMBL/GenBank/DDBJ databases">
        <authorList>
            <person name="Jaros S."/>
            <person name="Januszkiewicz K."/>
            <person name="Wedrychowicz H."/>
        </authorList>
    </citation>
    <scope>NUCLEOTIDE SEQUENCE [LARGE SCALE GENOMIC DNA]</scope>
</reference>
<sequence>MAQASSARLSPSLALGEWIPHNNLFNQLYYVSGVVIAKSDQYISTYLFDQLYYVSGVVIAKSDQYISTYLFDQLYYVSGVVIAKSDE</sequence>
<gene>
    <name evidence="1" type="primary">BQ5605_C025g09954</name>
    <name evidence="2" type="synonym">BQ5605_C117g13261</name>
    <name evidence="1" type="ORF">BQ5605_C025G09954</name>
    <name evidence="2" type="ORF">BQ5605_C117G13261</name>
</gene>
<organism evidence="1 3">
    <name type="scientific">Microbotryum silenes-dioicae</name>
    <dbReference type="NCBI Taxonomy" id="796604"/>
    <lineage>
        <taxon>Eukaryota</taxon>
        <taxon>Fungi</taxon>
        <taxon>Dikarya</taxon>
        <taxon>Basidiomycota</taxon>
        <taxon>Pucciniomycotina</taxon>
        <taxon>Microbotryomycetes</taxon>
        <taxon>Microbotryales</taxon>
        <taxon>Microbotryaceae</taxon>
        <taxon>Microbotryum</taxon>
    </lineage>
</organism>
<keyword evidence="3" id="KW-1185">Reference proteome</keyword>
<dbReference type="EMBL" id="FQNC01000103">
    <property type="protein sequence ID" value="SGZ30154.1"/>
    <property type="molecule type" value="Genomic_DNA"/>
</dbReference>
<proteinExistence type="predicted"/>
<evidence type="ECO:0000313" key="3">
    <source>
        <dbReference type="Proteomes" id="UP000249464"/>
    </source>
</evidence>
<protein>
    <submittedName>
        <fullName evidence="1">BQ5605_C025g09954 protein</fullName>
    </submittedName>
    <submittedName>
        <fullName evidence="2">BQ5605_C117g13261 protein</fullName>
    </submittedName>
</protein>
<evidence type="ECO:0000313" key="2">
    <source>
        <dbReference type="EMBL" id="SGZ30154.1"/>
    </source>
</evidence>
<dbReference type="EMBL" id="FQNC01000087">
    <property type="protein sequence ID" value="SGZ26789.1"/>
    <property type="molecule type" value="Genomic_DNA"/>
</dbReference>
<dbReference type="Proteomes" id="UP000249464">
    <property type="component" value="Unassembled WGS sequence"/>
</dbReference>
<evidence type="ECO:0000313" key="1">
    <source>
        <dbReference type="EMBL" id="SGZ26789.1"/>
    </source>
</evidence>